<accession>V7PAY3</accession>
<reference evidence="2 3" key="1">
    <citation type="submission" date="2013-11" db="EMBL/GenBank/DDBJ databases">
        <title>The Genome Sequence of Plasmodium yoelii 17X.</title>
        <authorList>
            <consortium name="The Broad Institute Genomics Platform"/>
            <consortium name="The Broad Institute Genome Sequencing Center for Infectious Disease"/>
            <person name="Neafsey D."/>
            <person name="Adams J."/>
            <person name="Walker B."/>
            <person name="Young S.K."/>
            <person name="Zeng Q."/>
            <person name="Gargeya S."/>
            <person name="Fitzgerald M."/>
            <person name="Haas B."/>
            <person name="Abouelleil A."/>
            <person name="Alvarado L."/>
            <person name="Chapman S.B."/>
            <person name="Gainer-Dewar J."/>
            <person name="Goldberg J."/>
            <person name="Griggs A."/>
            <person name="Gujja S."/>
            <person name="Hansen M."/>
            <person name="Howarth C."/>
            <person name="Imamovic A."/>
            <person name="Ireland A."/>
            <person name="Larimer J."/>
            <person name="McCowan C."/>
            <person name="Murphy C."/>
            <person name="Pearson M."/>
            <person name="Poon T.W."/>
            <person name="Priest M."/>
            <person name="Roberts A."/>
            <person name="Saif S."/>
            <person name="Shea T."/>
            <person name="Sykes S."/>
            <person name="Wortman J."/>
            <person name="Nusbaum C."/>
            <person name="Birren B."/>
        </authorList>
    </citation>
    <scope>NUCLEOTIDE SEQUENCE [LARGE SCALE GENOMIC DNA]</scope>
    <source>
        <strain evidence="2 3">17X</strain>
    </source>
</reference>
<protein>
    <submittedName>
        <fullName evidence="2">Uncharacterized protein</fullName>
    </submittedName>
</protein>
<evidence type="ECO:0000256" key="1">
    <source>
        <dbReference type="SAM" id="Phobius"/>
    </source>
</evidence>
<proteinExistence type="predicted"/>
<dbReference type="InterPro" id="IPR006492">
    <property type="entry name" value="PYST_D"/>
</dbReference>
<dbReference type="AlphaFoldDB" id="V7PAY3"/>
<evidence type="ECO:0000313" key="2">
    <source>
        <dbReference type="EMBL" id="ETB56120.1"/>
    </source>
</evidence>
<feature type="transmembrane region" description="Helical" evidence="1">
    <location>
        <begin position="306"/>
        <end position="328"/>
    </location>
</feature>
<sequence length="331" mass="38396">MDKDVCKKFQDVRNLLSDELSSSGSYNFKDGEPLNKYCDSKKCNSDYNKISAGCLYLLDAFFKDNSVFDSVAKSNINIVDYISIWLSYMLNLGKSEQEDNITVFYSEYIYNYDKYKMEINKLTDYDNYKKLLDKKNDVLNMDSKIVSKFYNAFKLLCEMYTEFDDDQKKCTKCSGKAEEFVKICKELNDSNNNEYSTYCQTLSTLSNDYNNLKNESKDDKPLPEINTKDNNIKCPEKNLKQTSEEISEQFSEDTSSSSIASKLIPVLLILSAIPIFLGIAYKYSLFGFRKRFQKQKLREKIKNARVVFLEPIFGLGLSITLHLIFYNLNTN</sequence>
<organism evidence="2 3">
    <name type="scientific">Plasmodium yoelii 17X</name>
    <dbReference type="NCBI Taxonomy" id="1323249"/>
    <lineage>
        <taxon>Eukaryota</taxon>
        <taxon>Sar</taxon>
        <taxon>Alveolata</taxon>
        <taxon>Apicomplexa</taxon>
        <taxon>Aconoidasida</taxon>
        <taxon>Haemosporida</taxon>
        <taxon>Plasmodiidae</taxon>
        <taxon>Plasmodium</taxon>
        <taxon>Plasmodium (Vinckeia)</taxon>
    </lineage>
</organism>
<dbReference type="Pfam" id="PF06022">
    <property type="entry name" value="Cir_Bir_Yir"/>
    <property type="match status" value="1"/>
</dbReference>
<gene>
    <name evidence="2" type="ORF">YYC_05849</name>
</gene>
<keyword evidence="1" id="KW-1133">Transmembrane helix</keyword>
<evidence type="ECO:0000313" key="3">
    <source>
        <dbReference type="Proteomes" id="UP000018538"/>
    </source>
</evidence>
<dbReference type="EMBL" id="KI635828">
    <property type="protein sequence ID" value="ETB56120.1"/>
    <property type="molecule type" value="Genomic_DNA"/>
</dbReference>
<keyword evidence="3" id="KW-1185">Reference proteome</keyword>
<name>V7PAY3_PLAYE</name>
<dbReference type="Proteomes" id="UP000018538">
    <property type="component" value="Unassembled WGS sequence"/>
</dbReference>
<feature type="transmembrane region" description="Helical" evidence="1">
    <location>
        <begin position="263"/>
        <end position="285"/>
    </location>
</feature>
<dbReference type="InterPro" id="IPR006477">
    <property type="entry name" value="Yir_bir_cir"/>
</dbReference>
<dbReference type="NCBIfam" id="TIGR01590">
    <property type="entry name" value="yir-bir-cir_Pla"/>
    <property type="match status" value="1"/>
</dbReference>
<keyword evidence="1" id="KW-0472">Membrane</keyword>
<dbReference type="NCBIfam" id="TIGR01605">
    <property type="entry name" value="PYST-D"/>
    <property type="match status" value="1"/>
</dbReference>
<keyword evidence="1" id="KW-0812">Transmembrane</keyword>